<comment type="caution">
    <text evidence="3">The sequence shown here is derived from an EMBL/GenBank/DDBJ whole genome shotgun (WGS) entry which is preliminary data.</text>
</comment>
<dbReference type="EMBL" id="JACIEK010000018">
    <property type="protein sequence ID" value="MBB4000338.1"/>
    <property type="molecule type" value="Genomic_DNA"/>
</dbReference>
<feature type="domain" description="Glyoxalase-related protein" evidence="2">
    <location>
        <begin position="2"/>
        <end position="136"/>
    </location>
</feature>
<feature type="region of interest" description="Disordered" evidence="1">
    <location>
        <begin position="117"/>
        <end position="143"/>
    </location>
</feature>
<sequence length="143" mass="15793">MTIDDAKAQAKALRAALQAQGTATSHAQALELIARQHGAKDWNTLHARLVLRNASPELALSDRVRGRYLGQPFTGRIIGLSGPANHRQISIRFDTPVDVVKFESFSNLRRQIKATINEHGRSHRQTSDGEPQLIIEQGKGQLL</sequence>
<evidence type="ECO:0000313" key="3">
    <source>
        <dbReference type="EMBL" id="MBB4000338.1"/>
    </source>
</evidence>
<proteinExistence type="predicted"/>
<organism evidence="3 4">
    <name type="scientific">Aureimonas pseudogalii</name>
    <dbReference type="NCBI Taxonomy" id="1744844"/>
    <lineage>
        <taxon>Bacteria</taxon>
        <taxon>Pseudomonadati</taxon>
        <taxon>Pseudomonadota</taxon>
        <taxon>Alphaproteobacteria</taxon>
        <taxon>Hyphomicrobiales</taxon>
        <taxon>Aurantimonadaceae</taxon>
        <taxon>Aureimonas</taxon>
    </lineage>
</organism>
<dbReference type="AlphaFoldDB" id="A0A7W6H844"/>
<protein>
    <recommendedName>
        <fullName evidence="2">Glyoxalase-related protein domain-containing protein</fullName>
    </recommendedName>
</protein>
<gene>
    <name evidence="3" type="ORF">GGR04_004215</name>
</gene>
<evidence type="ECO:0000313" key="4">
    <source>
        <dbReference type="Proteomes" id="UP000542776"/>
    </source>
</evidence>
<dbReference type="Proteomes" id="UP000542776">
    <property type="component" value="Unassembled WGS sequence"/>
</dbReference>
<dbReference type="RefSeq" id="WP_183202098.1">
    <property type="nucleotide sequence ID" value="NZ_JACIEK010000018.1"/>
</dbReference>
<reference evidence="3 4" key="1">
    <citation type="submission" date="2020-08" db="EMBL/GenBank/DDBJ databases">
        <title>Genomic Encyclopedia of Type Strains, Phase IV (KMG-IV): sequencing the most valuable type-strain genomes for metagenomic binning, comparative biology and taxonomic classification.</title>
        <authorList>
            <person name="Goeker M."/>
        </authorList>
    </citation>
    <scope>NUCLEOTIDE SEQUENCE [LARGE SCALE GENOMIC DNA]</scope>
    <source>
        <strain evidence="3 4">DSM 102238</strain>
    </source>
</reference>
<accession>A0A7W6H844</accession>
<evidence type="ECO:0000259" key="2">
    <source>
        <dbReference type="Pfam" id="PF20066"/>
    </source>
</evidence>
<evidence type="ECO:0000256" key="1">
    <source>
        <dbReference type="SAM" id="MobiDB-lite"/>
    </source>
</evidence>
<dbReference type="Pfam" id="PF20066">
    <property type="entry name" value="Glyoxalase_8"/>
    <property type="match status" value="1"/>
</dbReference>
<keyword evidence="4" id="KW-1185">Reference proteome</keyword>
<dbReference type="InterPro" id="IPR045517">
    <property type="entry name" value="Glyoxalase_8"/>
</dbReference>
<name>A0A7W6H844_9HYPH</name>